<evidence type="ECO:0000313" key="2">
    <source>
        <dbReference type="EMBL" id="ORX60245.1"/>
    </source>
</evidence>
<reference evidence="2 3" key="1">
    <citation type="submission" date="2016-07" db="EMBL/GenBank/DDBJ databases">
        <title>Pervasive Adenine N6-methylation of Active Genes in Fungi.</title>
        <authorList>
            <consortium name="DOE Joint Genome Institute"/>
            <person name="Mondo S.J."/>
            <person name="Dannebaum R.O."/>
            <person name="Kuo R.C."/>
            <person name="Labutti K."/>
            <person name="Haridas S."/>
            <person name="Kuo A."/>
            <person name="Salamov A."/>
            <person name="Ahrendt S.R."/>
            <person name="Lipzen A."/>
            <person name="Sullivan W."/>
            <person name="Andreopoulos W.B."/>
            <person name="Clum A."/>
            <person name="Lindquist E."/>
            <person name="Daum C."/>
            <person name="Ramamoorthy G.K."/>
            <person name="Gryganskyi A."/>
            <person name="Culley D."/>
            <person name="Magnuson J.K."/>
            <person name="James T.Y."/>
            <person name="O'Malley M.A."/>
            <person name="Stajich J.E."/>
            <person name="Spatafora J.W."/>
            <person name="Visel A."/>
            <person name="Grigoriev I.V."/>
        </authorList>
    </citation>
    <scope>NUCLEOTIDE SEQUENCE [LARGE SCALE GENOMIC DNA]</scope>
    <source>
        <strain evidence="2 3">NRRL 3301</strain>
    </source>
</reference>
<organism evidence="2 3">
    <name type="scientific">Hesseltinella vesiculosa</name>
    <dbReference type="NCBI Taxonomy" id="101127"/>
    <lineage>
        <taxon>Eukaryota</taxon>
        <taxon>Fungi</taxon>
        <taxon>Fungi incertae sedis</taxon>
        <taxon>Mucoromycota</taxon>
        <taxon>Mucoromycotina</taxon>
        <taxon>Mucoromycetes</taxon>
        <taxon>Mucorales</taxon>
        <taxon>Cunninghamellaceae</taxon>
        <taxon>Hesseltinella</taxon>
    </lineage>
</organism>
<dbReference type="Proteomes" id="UP000242146">
    <property type="component" value="Unassembled WGS sequence"/>
</dbReference>
<keyword evidence="3" id="KW-1185">Reference proteome</keyword>
<sequence length="313" mass="34241">MGSTSTAVQASPALPSPATPEHPTRSYHEAVLAACKLTSNSELEQANALWMMDSMKMQPISILNANNVEEVALLHSDTLEGLFSDDALPAIRMARVPPSQKRKRTTSDGPDEPATEDTTDRLLSVLHSGPYRQLLSIRQFVELDQVPEASRMLNDSWLFLPQLRFACAQLLTGSIIMSNKTSHAVLVNYVEIDGCGQTSSMNGAPSPSSVPPARTKYPNVWLTVHPGLERSKLMIRTNTLNALATSSIRIDTPAPAGTLDHFDMPWSSDLTCSIFLDIESVHMANKIAVTAQLIEKMYKPKKHTTTSVKFSPS</sequence>
<evidence type="ECO:0000256" key="1">
    <source>
        <dbReference type="SAM" id="MobiDB-lite"/>
    </source>
</evidence>
<name>A0A1X2GS08_9FUNG</name>
<gene>
    <name evidence="2" type="ORF">DM01DRAFT_1156192</name>
</gene>
<dbReference type="EMBL" id="MCGT01000004">
    <property type="protein sequence ID" value="ORX60245.1"/>
    <property type="molecule type" value="Genomic_DNA"/>
</dbReference>
<accession>A0A1X2GS08</accession>
<protein>
    <submittedName>
        <fullName evidence="2">Uncharacterized protein</fullName>
    </submittedName>
</protein>
<feature type="region of interest" description="Disordered" evidence="1">
    <location>
        <begin position="93"/>
        <end position="120"/>
    </location>
</feature>
<comment type="caution">
    <text evidence="2">The sequence shown here is derived from an EMBL/GenBank/DDBJ whole genome shotgun (WGS) entry which is preliminary data.</text>
</comment>
<feature type="region of interest" description="Disordered" evidence="1">
    <location>
        <begin position="1"/>
        <end position="25"/>
    </location>
</feature>
<dbReference type="AlphaFoldDB" id="A0A1X2GS08"/>
<evidence type="ECO:0000313" key="3">
    <source>
        <dbReference type="Proteomes" id="UP000242146"/>
    </source>
</evidence>
<proteinExistence type="predicted"/>
<dbReference type="OrthoDB" id="2206519at2759"/>